<comment type="similarity">
    <text evidence="2">Belongs to the binding-protein-dependent transport system permease family. FecCD subfamily.</text>
</comment>
<evidence type="ECO:0000256" key="7">
    <source>
        <dbReference type="ARBA" id="ARBA00023136"/>
    </source>
</evidence>
<sequence>MYQKNARHRLIYIALFGAVTTILVFINIFYRQNIWSGQAKELQQVVLNIRLTRTLTCVLAGAGLGLAGLCMQNMLKNPIATPFTLGLSSAANFGASLSIVSGFPFIFSAYGVQISAVVSCFIAGGVILVIFSTRQVSMNTMILIGVTINLFFTSLQQLLQYFSSEREVQRMATWSLGDLSRSSWESVLVIGVVLYVVAIIVYQQAWGMNLLLLSDETALAMGVNVKRVRLLIFFSSALVTAVVVSFVGTIGFVGLIAPHLVRLVLGADSRFTITGSLIVGALVLVLADLLSQFILPGTIIPAGIITSLVGLPFMCLVVLKKGRV</sequence>
<evidence type="ECO:0000256" key="4">
    <source>
        <dbReference type="ARBA" id="ARBA00022475"/>
    </source>
</evidence>
<dbReference type="EMBL" id="CAWVOH010000002">
    <property type="protein sequence ID" value="CAK8054362.1"/>
    <property type="molecule type" value="Genomic_DNA"/>
</dbReference>
<dbReference type="SUPFAM" id="SSF81345">
    <property type="entry name" value="ABC transporter involved in vitamin B12 uptake, BtuC"/>
    <property type="match status" value="1"/>
</dbReference>
<evidence type="ECO:0000256" key="6">
    <source>
        <dbReference type="ARBA" id="ARBA00022989"/>
    </source>
</evidence>
<evidence type="ECO:0000256" key="8">
    <source>
        <dbReference type="SAM" id="Phobius"/>
    </source>
</evidence>
<comment type="subcellular location">
    <subcellularLocation>
        <location evidence="1">Cell membrane</location>
        <topology evidence="1">Multi-pass membrane protein</topology>
    </subcellularLocation>
</comment>
<keyword evidence="3" id="KW-0813">Transport</keyword>
<dbReference type="Proteomes" id="UP001314241">
    <property type="component" value="Unassembled WGS sequence"/>
</dbReference>
<dbReference type="InterPro" id="IPR000522">
    <property type="entry name" value="ABC_transptr_permease_BtuC"/>
</dbReference>
<dbReference type="RefSeq" id="WP_349641915.1">
    <property type="nucleotide sequence ID" value="NZ_CAWVOH010000002.1"/>
</dbReference>
<feature type="transmembrane region" description="Helical" evidence="8">
    <location>
        <begin position="112"/>
        <end position="131"/>
    </location>
</feature>
<feature type="transmembrane region" description="Helical" evidence="8">
    <location>
        <begin position="299"/>
        <end position="319"/>
    </location>
</feature>
<evidence type="ECO:0000256" key="5">
    <source>
        <dbReference type="ARBA" id="ARBA00022692"/>
    </source>
</evidence>
<dbReference type="CDD" id="cd06550">
    <property type="entry name" value="TM_ABC_iron-siderophores_like"/>
    <property type="match status" value="1"/>
</dbReference>
<evidence type="ECO:0000313" key="10">
    <source>
        <dbReference type="Proteomes" id="UP001314241"/>
    </source>
</evidence>
<proteinExistence type="inferred from homology"/>
<feature type="transmembrane region" description="Helical" evidence="8">
    <location>
        <begin position="230"/>
        <end position="257"/>
    </location>
</feature>
<evidence type="ECO:0000256" key="1">
    <source>
        <dbReference type="ARBA" id="ARBA00004651"/>
    </source>
</evidence>
<dbReference type="Gene3D" id="1.10.3470.10">
    <property type="entry name" value="ABC transporter involved in vitamin B12 uptake, BtuC"/>
    <property type="match status" value="1"/>
</dbReference>
<feature type="transmembrane region" description="Helical" evidence="8">
    <location>
        <begin position="143"/>
        <end position="163"/>
    </location>
</feature>
<accession>A0ABM9N5A6</accession>
<protein>
    <submittedName>
        <fullName evidence="9">Permease component (FepD)</fullName>
    </submittedName>
</protein>
<feature type="transmembrane region" description="Helical" evidence="8">
    <location>
        <begin position="12"/>
        <end position="30"/>
    </location>
</feature>
<evidence type="ECO:0000256" key="2">
    <source>
        <dbReference type="ARBA" id="ARBA00007935"/>
    </source>
</evidence>
<evidence type="ECO:0000256" key="3">
    <source>
        <dbReference type="ARBA" id="ARBA00022448"/>
    </source>
</evidence>
<keyword evidence="4" id="KW-1003">Cell membrane</keyword>
<evidence type="ECO:0000313" key="9">
    <source>
        <dbReference type="EMBL" id="CAK8054362.1"/>
    </source>
</evidence>
<feature type="transmembrane region" description="Helical" evidence="8">
    <location>
        <begin position="83"/>
        <end position="106"/>
    </location>
</feature>
<dbReference type="PANTHER" id="PTHR30472:SF25">
    <property type="entry name" value="ABC TRANSPORTER PERMEASE PROTEIN MJ0876-RELATED"/>
    <property type="match status" value="1"/>
</dbReference>
<feature type="transmembrane region" description="Helical" evidence="8">
    <location>
        <begin position="269"/>
        <end position="287"/>
    </location>
</feature>
<dbReference type="InterPro" id="IPR037294">
    <property type="entry name" value="ABC_BtuC-like"/>
</dbReference>
<keyword evidence="7 8" id="KW-0472">Membrane</keyword>
<dbReference type="PANTHER" id="PTHR30472">
    <property type="entry name" value="FERRIC ENTEROBACTIN TRANSPORT SYSTEM PERMEASE PROTEIN"/>
    <property type="match status" value="1"/>
</dbReference>
<keyword evidence="10" id="KW-1185">Reference proteome</keyword>
<keyword evidence="6 8" id="KW-1133">Transmembrane helix</keyword>
<feature type="transmembrane region" description="Helical" evidence="8">
    <location>
        <begin position="183"/>
        <end position="202"/>
    </location>
</feature>
<name>A0ABM9N5A6_9LACO</name>
<dbReference type="Pfam" id="PF01032">
    <property type="entry name" value="FecCD"/>
    <property type="match status" value="1"/>
</dbReference>
<feature type="transmembrane region" description="Helical" evidence="8">
    <location>
        <begin position="50"/>
        <end position="71"/>
    </location>
</feature>
<keyword evidence="5 8" id="KW-0812">Transmembrane</keyword>
<reference evidence="9 10" key="1">
    <citation type="submission" date="2024-01" db="EMBL/GenBank/DDBJ databases">
        <authorList>
            <person name="Botero Cardona J."/>
        </authorList>
    </citation>
    <scope>NUCLEOTIDE SEQUENCE [LARGE SCALE GENOMIC DNA]</scope>
    <source>
        <strain evidence="9 10">LMG 33000</strain>
    </source>
</reference>
<comment type="caution">
    <text evidence="9">The sequence shown here is derived from an EMBL/GenBank/DDBJ whole genome shotgun (WGS) entry which is preliminary data.</text>
</comment>
<organism evidence="9 10">
    <name type="scientific">Eupransor demetentiae</name>
    <dbReference type="NCBI Taxonomy" id="3109584"/>
    <lineage>
        <taxon>Bacteria</taxon>
        <taxon>Bacillati</taxon>
        <taxon>Bacillota</taxon>
        <taxon>Bacilli</taxon>
        <taxon>Lactobacillales</taxon>
        <taxon>Lactobacillaceae</taxon>
        <taxon>Eupransor</taxon>
    </lineage>
</organism>
<gene>
    <name evidence="9" type="ORF">R54876_GBNLAHCA_00929</name>
</gene>